<comment type="caution">
    <text evidence="3">The sequence shown here is derived from an EMBL/GenBank/DDBJ whole genome shotgun (WGS) entry which is preliminary data.</text>
</comment>
<dbReference type="EMBL" id="LOCO01000013">
    <property type="protein sequence ID" value="KXO08899.1"/>
    <property type="molecule type" value="Genomic_DNA"/>
</dbReference>
<proteinExistence type="predicted"/>
<dbReference type="AlphaFoldDB" id="A0A137S8Z8"/>
<name>A0A137S8Z8_9GAMM</name>
<gene>
    <name evidence="3" type="ORF">J122_2554</name>
</gene>
<dbReference type="PROSITE" id="PS51257">
    <property type="entry name" value="PROKAR_LIPOPROTEIN"/>
    <property type="match status" value="1"/>
</dbReference>
<keyword evidence="1" id="KW-0732">Signal</keyword>
<accession>A0A137S8Z8</accession>
<dbReference type="InterPro" id="IPR014755">
    <property type="entry name" value="Cu-Rt/internalin_Ig-like"/>
</dbReference>
<dbReference type="RefSeq" id="WP_061332579.1">
    <property type="nucleotide sequence ID" value="NZ_LOCO01000013.1"/>
</dbReference>
<keyword evidence="4" id="KW-1185">Reference proteome</keyword>
<protein>
    <recommendedName>
        <fullName evidence="2">SbsA Ig-like domain-containing protein</fullName>
    </recommendedName>
</protein>
<dbReference type="InterPro" id="IPR032812">
    <property type="entry name" value="SbsA_Ig"/>
</dbReference>
<evidence type="ECO:0000256" key="1">
    <source>
        <dbReference type="ARBA" id="ARBA00022729"/>
    </source>
</evidence>
<dbReference type="Proteomes" id="UP000070282">
    <property type="component" value="Unassembled WGS sequence"/>
</dbReference>
<organism evidence="3 4">
    <name type="scientific">Marinobacter excellens LAMA 842</name>
    <dbReference type="NCBI Taxonomy" id="1306954"/>
    <lineage>
        <taxon>Bacteria</taxon>
        <taxon>Pseudomonadati</taxon>
        <taxon>Pseudomonadota</taxon>
        <taxon>Gammaproteobacteria</taxon>
        <taxon>Pseudomonadales</taxon>
        <taxon>Marinobacteraceae</taxon>
        <taxon>Marinobacter</taxon>
    </lineage>
</organism>
<evidence type="ECO:0000259" key="2">
    <source>
        <dbReference type="Pfam" id="PF13205"/>
    </source>
</evidence>
<evidence type="ECO:0000313" key="4">
    <source>
        <dbReference type="Proteomes" id="UP000070282"/>
    </source>
</evidence>
<feature type="domain" description="SbsA Ig-like" evidence="2">
    <location>
        <begin position="476"/>
        <end position="575"/>
    </location>
</feature>
<evidence type="ECO:0000313" key="3">
    <source>
        <dbReference type="EMBL" id="KXO08899.1"/>
    </source>
</evidence>
<dbReference type="Gene3D" id="2.60.40.1220">
    <property type="match status" value="2"/>
</dbReference>
<sequence>MKKTILALSVAGLALVGCGGDSQTVNKPAAAPELYFAYPADTPVMANGQQLFTSTVPVSAPIFLRFTDRITTPEDELANTLSLKDSQGNTIPLGAATLTAGDKGLAVRPLEPLSPRQVYTLTAHGLEVAGQAVTLTNDGIVFKTEPAAKGPLLSQAEDIDFRIARFIPLDDDRYPATDLSVLRVQFTEPVKASTLVYGHTFSLRDSNGELVPAEVYLRGHRLTIDPDDYLDPSQTYSIEVTDGIESEILGAKLTVPAEAPWTFQPLDTRSPNGERQFAAQKAATNPGEVALSGAEFNTVNLQSQLLGEENPTTAGGVVFAELGYIPKFEREGKSVPLAISRGSLMTGSSVEVNVAGAVPAGFESDAVSVRFISDANGFLMPNPYTNAEDAPRLVELFIDMALNTDNPTANAAFAQQMLHVQLVGTAIVENGTLTIEAVGVIEPDVMGVDKASGLISFRLEGFRFEADAPTQEQFADQEAPFVKSWSPAAAEVDKLLPGDPLTVFFSEPLLPSTVTSSSVTLYPVDNPNEPTPVSLTLNGSALSVAPLSPLEGGREYRLSLSGSITDIAGNALTPTEKMFTRPRTNQDNPSNQSPVVLTSLPGYPCAKVNVPANPEAGNQGRCAGGRSTDDLLPIHTHPGQQPIIVRFSQIMKSDSIIADDTVRMDEFKDGVWQAFTDFVVETSPQELRIIPNDGWQSGTHYRYRLESGEDGIRSVANLPLQTQVLSQSIRTPVRTFGGPAMENYFTGGPENPGVLTPLRNLPTADINSDFQITNPEQKVQPDESGTYAAVENSGQVRYKTGSVDSTLVDNANIGCRVGQTCEQEKFIYMTAMLDVAVIGQPDDQGRVPVKLYPSVLYTSELDVNVSISDLVAWLVGKHHSIKTGPMLMRMRYEGEQRNELISGYLFTNGEGVLTFETELDLYMDAPYLKPEIPLTELDHNMRSFPINNLKLSGPVTFLDDGRMQIVQRNTEAVELPNIVIDGNTLGGLGNILGLGPRTSLALTIPEQQLYLNYISPSTQQ</sequence>
<dbReference type="PATRIC" id="fig|1306954.6.peg.842"/>
<feature type="domain" description="SbsA Ig-like" evidence="2">
    <location>
        <begin position="181"/>
        <end position="263"/>
    </location>
</feature>
<dbReference type="Pfam" id="PF13205">
    <property type="entry name" value="Big_5"/>
    <property type="match status" value="2"/>
</dbReference>
<reference evidence="4" key="1">
    <citation type="submission" date="2015-12" db="EMBL/GenBank/DDBJ databases">
        <authorList>
            <person name="Lima A."/>
            <person name="Farahani Zayas N."/>
            <person name="Castro Da Silva M.A."/>
            <person name="Cabral A."/>
            <person name="Pessatti M.L."/>
        </authorList>
    </citation>
    <scope>NUCLEOTIDE SEQUENCE [LARGE SCALE GENOMIC DNA]</scope>
    <source>
        <strain evidence="4">LAMA 842</strain>
    </source>
</reference>